<sequence length="182" mass="19882">MHSSKGRLALDEGETNSKPPFRPTCHDIRGTVPSLNDYESFLKEDRSFCDGARKFDEGVVASTRNAAASRHSKCIGHSGTLPLGSGYASSMGFEPATRMAILGRSLVVARRRRVATKSTPPKVIPSHVKTKGRNQKRRSTTTLTCISFRTGSPKANTPRLEAQESVTARPTDVSRDRVDPQD</sequence>
<name>A0ACB7TKQ6_HYAAI</name>
<gene>
    <name evidence="1" type="ORF">HPB50_021118</name>
</gene>
<comment type="caution">
    <text evidence="1">The sequence shown here is derived from an EMBL/GenBank/DDBJ whole genome shotgun (WGS) entry which is preliminary data.</text>
</comment>
<accession>A0ACB7TKQ6</accession>
<dbReference type="Proteomes" id="UP000821845">
    <property type="component" value="Chromosome 1"/>
</dbReference>
<proteinExistence type="predicted"/>
<organism evidence="1 2">
    <name type="scientific">Hyalomma asiaticum</name>
    <name type="common">Tick</name>
    <dbReference type="NCBI Taxonomy" id="266040"/>
    <lineage>
        <taxon>Eukaryota</taxon>
        <taxon>Metazoa</taxon>
        <taxon>Ecdysozoa</taxon>
        <taxon>Arthropoda</taxon>
        <taxon>Chelicerata</taxon>
        <taxon>Arachnida</taxon>
        <taxon>Acari</taxon>
        <taxon>Parasitiformes</taxon>
        <taxon>Ixodida</taxon>
        <taxon>Ixodoidea</taxon>
        <taxon>Ixodidae</taxon>
        <taxon>Hyalomminae</taxon>
        <taxon>Hyalomma</taxon>
    </lineage>
</organism>
<evidence type="ECO:0000313" key="2">
    <source>
        <dbReference type="Proteomes" id="UP000821845"/>
    </source>
</evidence>
<dbReference type="EMBL" id="CM023481">
    <property type="protein sequence ID" value="KAH6947746.1"/>
    <property type="molecule type" value="Genomic_DNA"/>
</dbReference>
<keyword evidence="2" id="KW-1185">Reference proteome</keyword>
<protein>
    <submittedName>
        <fullName evidence="1">Uncharacterized protein</fullName>
    </submittedName>
</protein>
<reference evidence="1" key="1">
    <citation type="submission" date="2020-05" db="EMBL/GenBank/DDBJ databases">
        <title>Large-scale comparative analyses of tick genomes elucidate their genetic diversity and vector capacities.</title>
        <authorList>
            <person name="Jia N."/>
            <person name="Wang J."/>
            <person name="Shi W."/>
            <person name="Du L."/>
            <person name="Sun Y."/>
            <person name="Zhan W."/>
            <person name="Jiang J."/>
            <person name="Wang Q."/>
            <person name="Zhang B."/>
            <person name="Ji P."/>
            <person name="Sakyi L.B."/>
            <person name="Cui X."/>
            <person name="Yuan T."/>
            <person name="Jiang B."/>
            <person name="Yang W."/>
            <person name="Lam T.T.-Y."/>
            <person name="Chang Q."/>
            <person name="Ding S."/>
            <person name="Wang X."/>
            <person name="Zhu J."/>
            <person name="Ruan X."/>
            <person name="Zhao L."/>
            <person name="Wei J."/>
            <person name="Que T."/>
            <person name="Du C."/>
            <person name="Cheng J."/>
            <person name="Dai P."/>
            <person name="Han X."/>
            <person name="Huang E."/>
            <person name="Gao Y."/>
            <person name="Liu J."/>
            <person name="Shao H."/>
            <person name="Ye R."/>
            <person name="Li L."/>
            <person name="Wei W."/>
            <person name="Wang X."/>
            <person name="Wang C."/>
            <person name="Yang T."/>
            <person name="Huo Q."/>
            <person name="Li W."/>
            <person name="Guo W."/>
            <person name="Chen H."/>
            <person name="Zhou L."/>
            <person name="Ni X."/>
            <person name="Tian J."/>
            <person name="Zhou Y."/>
            <person name="Sheng Y."/>
            <person name="Liu T."/>
            <person name="Pan Y."/>
            <person name="Xia L."/>
            <person name="Li J."/>
            <person name="Zhao F."/>
            <person name="Cao W."/>
        </authorList>
    </citation>
    <scope>NUCLEOTIDE SEQUENCE</scope>
    <source>
        <strain evidence="1">Hyas-2018</strain>
    </source>
</reference>
<evidence type="ECO:0000313" key="1">
    <source>
        <dbReference type="EMBL" id="KAH6947746.1"/>
    </source>
</evidence>